<dbReference type="Pfam" id="PF02517">
    <property type="entry name" value="Rce1-like"/>
    <property type="match status" value="1"/>
</dbReference>
<dbReference type="PANTHER" id="PTHR35797:SF1">
    <property type="entry name" value="PROTEASE"/>
    <property type="match status" value="1"/>
</dbReference>
<gene>
    <name evidence="3" type="ORF">A4R43_38895</name>
</gene>
<dbReference type="InterPro" id="IPR042150">
    <property type="entry name" value="MmRce1-like"/>
</dbReference>
<dbReference type="PANTHER" id="PTHR35797">
    <property type="entry name" value="PROTEASE-RELATED"/>
    <property type="match status" value="1"/>
</dbReference>
<feature type="transmembrane region" description="Helical" evidence="1">
    <location>
        <begin position="159"/>
        <end position="179"/>
    </location>
</feature>
<accession>A0A344LI16</accession>
<dbReference type="AlphaFoldDB" id="A0A344LI16"/>
<feature type="transmembrane region" description="Helical" evidence="1">
    <location>
        <begin position="84"/>
        <end position="109"/>
    </location>
</feature>
<evidence type="ECO:0000256" key="1">
    <source>
        <dbReference type="SAM" id="Phobius"/>
    </source>
</evidence>
<dbReference type="OrthoDB" id="3693644at2"/>
<dbReference type="RefSeq" id="WP_113696747.1">
    <property type="nucleotide sequence ID" value="NZ_CP015163.1"/>
</dbReference>
<keyword evidence="1" id="KW-0812">Transmembrane</keyword>
<name>A0A344LI16_9PSEU</name>
<feature type="domain" description="CAAX prenyl protease 2/Lysostaphin resistance protein A-like" evidence="2">
    <location>
        <begin position="129"/>
        <end position="224"/>
    </location>
</feature>
<dbReference type="InterPro" id="IPR003675">
    <property type="entry name" value="Rce1/LyrA-like_dom"/>
</dbReference>
<dbReference type="GO" id="GO:0004175">
    <property type="term" value="F:endopeptidase activity"/>
    <property type="evidence" value="ECO:0007669"/>
    <property type="project" value="UniProtKB-ARBA"/>
</dbReference>
<keyword evidence="4" id="KW-1185">Reference proteome</keyword>
<evidence type="ECO:0000313" key="3">
    <source>
        <dbReference type="EMBL" id="AXB47690.1"/>
    </source>
</evidence>
<feature type="transmembrane region" description="Helical" evidence="1">
    <location>
        <begin position="41"/>
        <end position="63"/>
    </location>
</feature>
<organism evidence="3 4">
    <name type="scientific">Amycolatopsis albispora</name>
    <dbReference type="NCBI Taxonomy" id="1804986"/>
    <lineage>
        <taxon>Bacteria</taxon>
        <taxon>Bacillati</taxon>
        <taxon>Actinomycetota</taxon>
        <taxon>Actinomycetes</taxon>
        <taxon>Pseudonocardiales</taxon>
        <taxon>Pseudonocardiaceae</taxon>
        <taxon>Amycolatopsis</taxon>
    </lineage>
</organism>
<feature type="transmembrane region" description="Helical" evidence="1">
    <location>
        <begin position="185"/>
        <end position="206"/>
    </location>
</feature>
<keyword evidence="1" id="KW-0472">Membrane</keyword>
<keyword evidence="1" id="KW-1133">Transmembrane helix</keyword>
<sequence length="275" mass="29180">MIDSWGVRRFLLLAYGGAWLVMTPLWLSGFERADGAEEAGLGAQVSIALMMLTPALAAILVLSRDHRPRELPRLLGMTRPRPGSCVLAFLATLALSVASLALATMAGVYEPDLSGFSVLSFFAVNAAGFVLSLPLFLGEELGWQGYLLPRLLPLGYWRALLLMGAIWGLWHLPTVLLGGQFPGHPAWLTVPAVLAGGCLIGVYIGWLRLRTGSVWPTVVAHSVVSDVGPRLTGTLAGRGHVVDPLQTGLLGWTGWLVLGGFAAALAVSRGATRPV</sequence>
<evidence type="ECO:0000259" key="2">
    <source>
        <dbReference type="Pfam" id="PF02517"/>
    </source>
</evidence>
<dbReference type="GO" id="GO:0080120">
    <property type="term" value="P:CAAX-box protein maturation"/>
    <property type="evidence" value="ECO:0007669"/>
    <property type="project" value="UniProtKB-ARBA"/>
</dbReference>
<dbReference type="KEGG" id="aab:A4R43_38895"/>
<dbReference type="Proteomes" id="UP000250434">
    <property type="component" value="Chromosome"/>
</dbReference>
<proteinExistence type="predicted"/>
<protein>
    <recommendedName>
        <fullName evidence="2">CAAX prenyl protease 2/Lysostaphin resistance protein A-like domain-containing protein</fullName>
    </recommendedName>
</protein>
<dbReference type="EMBL" id="CP015163">
    <property type="protein sequence ID" value="AXB47690.1"/>
    <property type="molecule type" value="Genomic_DNA"/>
</dbReference>
<feature type="transmembrane region" description="Helical" evidence="1">
    <location>
        <begin position="12"/>
        <end position="29"/>
    </location>
</feature>
<reference evidence="3 4" key="1">
    <citation type="submission" date="2016-04" db="EMBL/GenBank/DDBJ databases">
        <title>Complete genome sequence and analysis of deep-sea sediment isolate, Amycolatopsis sp. WP1.</title>
        <authorList>
            <person name="Wang H."/>
            <person name="Chen S."/>
            <person name="Wu Q."/>
        </authorList>
    </citation>
    <scope>NUCLEOTIDE SEQUENCE [LARGE SCALE GENOMIC DNA]</scope>
    <source>
        <strain evidence="3 4">WP1</strain>
    </source>
</reference>
<evidence type="ECO:0000313" key="4">
    <source>
        <dbReference type="Proteomes" id="UP000250434"/>
    </source>
</evidence>
<feature type="transmembrane region" description="Helical" evidence="1">
    <location>
        <begin position="115"/>
        <end position="138"/>
    </location>
</feature>